<evidence type="ECO:0000256" key="5">
    <source>
        <dbReference type="ARBA" id="ARBA00022614"/>
    </source>
</evidence>
<dbReference type="OMA" id="HICNSAE"/>
<dbReference type="Pfam" id="PF08263">
    <property type="entry name" value="LRRNT_2"/>
    <property type="match status" value="1"/>
</dbReference>
<dbReference type="FunFam" id="3.80.10.10:FF:000041">
    <property type="entry name" value="LRR receptor-like serine/threonine-protein kinase ERECTA"/>
    <property type="match status" value="1"/>
</dbReference>
<dbReference type="Gene3D" id="3.80.10.10">
    <property type="entry name" value="Ribonuclease Inhibitor"/>
    <property type="match status" value="2"/>
</dbReference>
<dbReference type="GO" id="GO:0005886">
    <property type="term" value="C:plasma membrane"/>
    <property type="evidence" value="ECO:0007669"/>
    <property type="project" value="UniProtKB-SubCell"/>
</dbReference>
<dbReference type="EnsemblPlants" id="AUR62025605-RA">
    <property type="protein sequence ID" value="AUR62025605-RA:cds"/>
    <property type="gene ID" value="AUR62025605"/>
</dbReference>
<dbReference type="SUPFAM" id="SSF52047">
    <property type="entry name" value="RNI-like"/>
    <property type="match status" value="1"/>
</dbReference>
<dbReference type="InterPro" id="IPR003591">
    <property type="entry name" value="Leu-rich_rpt_typical-subtyp"/>
</dbReference>
<reference evidence="15" key="1">
    <citation type="journal article" date="2017" name="Nature">
        <title>The genome of Chenopodium quinoa.</title>
        <authorList>
            <person name="Jarvis D.E."/>
            <person name="Ho Y.S."/>
            <person name="Lightfoot D.J."/>
            <person name="Schmoeckel S.M."/>
            <person name="Li B."/>
            <person name="Borm T.J.A."/>
            <person name="Ohyanagi H."/>
            <person name="Mineta K."/>
            <person name="Michell C.T."/>
            <person name="Saber N."/>
            <person name="Kharbatia N.M."/>
            <person name="Rupper R.R."/>
            <person name="Sharp A.R."/>
            <person name="Dally N."/>
            <person name="Boughton B.A."/>
            <person name="Woo Y.H."/>
            <person name="Gao G."/>
            <person name="Schijlen E.G.W.M."/>
            <person name="Guo X."/>
            <person name="Momin A.A."/>
            <person name="Negrao S."/>
            <person name="Al-Babili S."/>
            <person name="Gehring C."/>
            <person name="Roessner U."/>
            <person name="Jung C."/>
            <person name="Murphy K."/>
            <person name="Arold S.T."/>
            <person name="Gojobori T."/>
            <person name="van der Linden C.G."/>
            <person name="van Loo E.N."/>
            <person name="Jellen E.N."/>
            <person name="Maughan P.J."/>
            <person name="Tester M."/>
        </authorList>
    </citation>
    <scope>NUCLEOTIDE SEQUENCE [LARGE SCALE GENOMIC DNA]</scope>
    <source>
        <strain evidence="15">cv. PI 614886</strain>
    </source>
</reference>
<feature type="chain" id="PRO_5030766589" description="Leucine-rich repeat-containing N-terminal plant-type domain-containing protein" evidence="13">
    <location>
        <begin position="29"/>
        <end position="514"/>
    </location>
</feature>
<protein>
    <recommendedName>
        <fullName evidence="14">Leucine-rich repeat-containing N-terminal plant-type domain-containing protein</fullName>
    </recommendedName>
</protein>
<evidence type="ECO:0000256" key="9">
    <source>
        <dbReference type="ARBA" id="ARBA00022989"/>
    </source>
</evidence>
<evidence type="ECO:0000256" key="4">
    <source>
        <dbReference type="ARBA" id="ARBA00022475"/>
    </source>
</evidence>
<dbReference type="Proteomes" id="UP000596660">
    <property type="component" value="Unplaced"/>
</dbReference>
<accession>A0A803M9M9</accession>
<proteinExistence type="inferred from homology"/>
<dbReference type="FunFam" id="3.80.10.10:FF:000213">
    <property type="entry name" value="Tyrosine-sulfated glycopeptide receptor 1"/>
    <property type="match status" value="1"/>
</dbReference>
<feature type="domain" description="Leucine-rich repeat-containing N-terminal plant-type" evidence="14">
    <location>
        <begin position="32"/>
        <end position="69"/>
    </location>
</feature>
<keyword evidence="7 13" id="KW-0732">Signal</keyword>
<feature type="signal peptide" evidence="13">
    <location>
        <begin position="1"/>
        <end position="28"/>
    </location>
</feature>
<dbReference type="Pfam" id="PF00560">
    <property type="entry name" value="LRR_1"/>
    <property type="match status" value="4"/>
</dbReference>
<dbReference type="InterPro" id="IPR001611">
    <property type="entry name" value="Leu-rich_rpt"/>
</dbReference>
<reference evidence="15" key="2">
    <citation type="submission" date="2021-03" db="UniProtKB">
        <authorList>
            <consortium name="EnsemblPlants"/>
        </authorList>
    </citation>
    <scope>IDENTIFICATION</scope>
</reference>
<name>A0A803M9M9_CHEQI</name>
<evidence type="ECO:0000256" key="12">
    <source>
        <dbReference type="ARBA" id="ARBA00023180"/>
    </source>
</evidence>
<dbReference type="FunFam" id="3.80.10.10:FF:000129">
    <property type="entry name" value="Leucine-rich repeat receptor-like kinase"/>
    <property type="match status" value="1"/>
</dbReference>
<evidence type="ECO:0000256" key="3">
    <source>
        <dbReference type="ARBA" id="ARBA00009592"/>
    </source>
</evidence>
<evidence type="ECO:0000256" key="6">
    <source>
        <dbReference type="ARBA" id="ARBA00022692"/>
    </source>
</evidence>
<dbReference type="Pfam" id="PF13855">
    <property type="entry name" value="LRR_8"/>
    <property type="match status" value="1"/>
</dbReference>
<dbReference type="InterPro" id="IPR052595">
    <property type="entry name" value="LRRC69/RLP"/>
</dbReference>
<comment type="similarity">
    <text evidence="3">Belongs to the RLP family.</text>
</comment>
<keyword evidence="16" id="KW-1185">Reference proteome</keyword>
<comment type="subcellular location">
    <subcellularLocation>
        <location evidence="2">Cell membrane</location>
    </subcellularLocation>
    <subcellularLocation>
        <location evidence="1">Membrane</location>
        <topology evidence="1">Single-pass membrane protein</topology>
    </subcellularLocation>
</comment>
<evidence type="ECO:0000256" key="11">
    <source>
        <dbReference type="ARBA" id="ARBA00023170"/>
    </source>
</evidence>
<sequence>MQISQSNRHLIFIILWYSFLFCYQYTEACNLQDQQSLLAFSEPLTSPLGPLKWSTSSDCCSSWEGIGCDDNGRITRLWIPGRELTGYISSSLGNLTSLSQLNISYNFLTGVLPAGVFSSLSSLDIVDISSNRLRGNLSASLPLGSNLTSFNASNNELTGHFPSSICKTSPLLKTLDFSRNFFNGEIPVGLGRCSNLEVFRADCNYLSGELPGDIYSLQSLVVLSLAANNISGTIQGILSLTNLKIIELYGNYFTGEIPQDIAKLSKLEQLLLHLNNFSGSIPASLMNCTQLIKLTLRGYNLQGYTSALDFSRLVQLQILDIGHNNFTGNLPQSLFSCKSLTAIGVASNRLSGEISPNIVELKSLSFLCLSGNKFINVFDTIRILLGCKNLETLILSNNYYDETLPAEKSFIGPAEFTNLQVLALGGCNFRGRFPEWLLHIKSLGVLDLSYNQITGRIPDWFGTLPSLFYLDLSVNRLSGEFALPLNSFPALKSEGSAHKLSQSNLKLPYNIQVN</sequence>
<evidence type="ECO:0000256" key="1">
    <source>
        <dbReference type="ARBA" id="ARBA00004167"/>
    </source>
</evidence>
<evidence type="ECO:0000256" key="10">
    <source>
        <dbReference type="ARBA" id="ARBA00023136"/>
    </source>
</evidence>
<evidence type="ECO:0000256" key="8">
    <source>
        <dbReference type="ARBA" id="ARBA00022737"/>
    </source>
</evidence>
<evidence type="ECO:0000256" key="13">
    <source>
        <dbReference type="SAM" id="SignalP"/>
    </source>
</evidence>
<evidence type="ECO:0000256" key="7">
    <source>
        <dbReference type="ARBA" id="ARBA00022729"/>
    </source>
</evidence>
<gene>
    <name evidence="15" type="primary">LOC110726628</name>
</gene>
<keyword evidence="8" id="KW-0677">Repeat</keyword>
<evidence type="ECO:0000256" key="2">
    <source>
        <dbReference type="ARBA" id="ARBA00004236"/>
    </source>
</evidence>
<dbReference type="InterPro" id="IPR013210">
    <property type="entry name" value="LRR_N_plant-typ"/>
</dbReference>
<evidence type="ECO:0000313" key="15">
    <source>
        <dbReference type="EnsemblPlants" id="AUR62025605-RA:cds"/>
    </source>
</evidence>
<keyword evidence="11" id="KW-0675">Receptor</keyword>
<dbReference type="SMART" id="SM00369">
    <property type="entry name" value="LRR_TYP"/>
    <property type="match status" value="5"/>
</dbReference>
<keyword evidence="9" id="KW-1133">Transmembrane helix</keyword>
<keyword evidence="5" id="KW-0433">Leucine-rich repeat</keyword>
<evidence type="ECO:0000313" key="16">
    <source>
        <dbReference type="Proteomes" id="UP000596660"/>
    </source>
</evidence>
<dbReference type="AlphaFoldDB" id="A0A803M9M9"/>
<keyword evidence="10" id="KW-0472">Membrane</keyword>
<dbReference type="Gramene" id="AUR62025605-RA">
    <property type="protein sequence ID" value="AUR62025605-RA:cds"/>
    <property type="gene ID" value="AUR62025605"/>
</dbReference>
<dbReference type="PANTHER" id="PTHR48057">
    <property type="entry name" value="LEUCINE-RICH REPEAT SERINE/THREONINE-PROTEIN KINASE 1"/>
    <property type="match status" value="1"/>
</dbReference>
<dbReference type="PANTHER" id="PTHR48057:SF19">
    <property type="entry name" value="LEUCINE-RICH REPEAT-CONTAINING N-TERMINAL PLANT-TYPE DOMAIN-CONTAINING PROTEIN"/>
    <property type="match status" value="1"/>
</dbReference>
<keyword evidence="4" id="KW-1003">Cell membrane</keyword>
<dbReference type="InterPro" id="IPR032675">
    <property type="entry name" value="LRR_dom_sf"/>
</dbReference>
<keyword evidence="6" id="KW-0812">Transmembrane</keyword>
<organism evidence="15 16">
    <name type="scientific">Chenopodium quinoa</name>
    <name type="common">Quinoa</name>
    <dbReference type="NCBI Taxonomy" id="63459"/>
    <lineage>
        <taxon>Eukaryota</taxon>
        <taxon>Viridiplantae</taxon>
        <taxon>Streptophyta</taxon>
        <taxon>Embryophyta</taxon>
        <taxon>Tracheophyta</taxon>
        <taxon>Spermatophyta</taxon>
        <taxon>Magnoliopsida</taxon>
        <taxon>eudicotyledons</taxon>
        <taxon>Gunneridae</taxon>
        <taxon>Pentapetalae</taxon>
        <taxon>Caryophyllales</taxon>
        <taxon>Chenopodiaceae</taxon>
        <taxon>Chenopodioideae</taxon>
        <taxon>Atripliceae</taxon>
        <taxon>Chenopodium</taxon>
    </lineage>
</organism>
<evidence type="ECO:0000259" key="14">
    <source>
        <dbReference type="Pfam" id="PF08263"/>
    </source>
</evidence>
<keyword evidence="12" id="KW-0325">Glycoprotein</keyword>